<dbReference type="EMBL" id="JYJG01000266">
    <property type="protein sequence ID" value="KJK44008.1"/>
    <property type="molecule type" value="Genomic_DNA"/>
</dbReference>
<dbReference type="Pfam" id="PF01565">
    <property type="entry name" value="FAD_binding_4"/>
    <property type="match status" value="1"/>
</dbReference>
<dbReference type="GO" id="GO:0003885">
    <property type="term" value="F:D-arabinono-1,4-lactone oxidase activity"/>
    <property type="evidence" value="ECO:0007669"/>
    <property type="project" value="InterPro"/>
</dbReference>
<dbReference type="SUPFAM" id="SSF56176">
    <property type="entry name" value="FAD-binding/transporter-associated domain-like"/>
    <property type="match status" value="1"/>
</dbReference>
<dbReference type="Gene3D" id="1.10.45.10">
    <property type="entry name" value="Vanillyl-alcohol Oxidase, Chain A, domain 4"/>
    <property type="match status" value="1"/>
</dbReference>
<dbReference type="GO" id="GO:0016020">
    <property type="term" value="C:membrane"/>
    <property type="evidence" value="ECO:0007669"/>
    <property type="project" value="InterPro"/>
</dbReference>
<gene>
    <name evidence="4" type="ORF">UK23_31060</name>
</gene>
<dbReference type="InterPro" id="IPR007173">
    <property type="entry name" value="ALO_C"/>
</dbReference>
<dbReference type="Pfam" id="PF04030">
    <property type="entry name" value="ALO"/>
    <property type="match status" value="1"/>
</dbReference>
<name>A0A0F0GRI7_LENAE</name>
<evidence type="ECO:0000313" key="4">
    <source>
        <dbReference type="EMBL" id="KJK44008.1"/>
    </source>
</evidence>
<keyword evidence="5" id="KW-1185">Reference proteome</keyword>
<comment type="caution">
    <text evidence="4">The sequence shown here is derived from an EMBL/GenBank/DDBJ whole genome shotgun (WGS) entry which is preliminary data.</text>
</comment>
<dbReference type="InterPro" id="IPR006094">
    <property type="entry name" value="Oxid_FAD_bind_N"/>
</dbReference>
<organism evidence="4 5">
    <name type="scientific">Lentzea aerocolonigenes</name>
    <name type="common">Lechevalieria aerocolonigenes</name>
    <name type="synonym">Saccharothrix aerocolonigenes</name>
    <dbReference type="NCBI Taxonomy" id="68170"/>
    <lineage>
        <taxon>Bacteria</taxon>
        <taxon>Bacillati</taxon>
        <taxon>Actinomycetota</taxon>
        <taxon>Actinomycetes</taxon>
        <taxon>Pseudonocardiales</taxon>
        <taxon>Pseudonocardiaceae</taxon>
        <taxon>Lentzea</taxon>
    </lineage>
</organism>
<dbReference type="Gene3D" id="3.30.70.2520">
    <property type="match status" value="1"/>
</dbReference>
<dbReference type="PATRIC" id="fig|68170.10.peg.8057"/>
<dbReference type="PANTHER" id="PTHR43762:SF1">
    <property type="entry name" value="D-ARABINONO-1,4-LACTONE OXIDASE"/>
    <property type="match status" value="1"/>
</dbReference>
<dbReference type="AlphaFoldDB" id="A0A0F0GRI7"/>
<evidence type="ECO:0000259" key="3">
    <source>
        <dbReference type="PROSITE" id="PS51387"/>
    </source>
</evidence>
<dbReference type="InterPro" id="IPR016166">
    <property type="entry name" value="FAD-bd_PCMH"/>
</dbReference>
<protein>
    <recommendedName>
        <fullName evidence="3">FAD-binding PCMH-type domain-containing protein</fullName>
    </recommendedName>
</protein>
<accession>A0A0F0GRI7</accession>
<dbReference type="InterPro" id="IPR016169">
    <property type="entry name" value="FAD-bd_PCMH_sub2"/>
</dbReference>
<evidence type="ECO:0000313" key="5">
    <source>
        <dbReference type="Proteomes" id="UP000033393"/>
    </source>
</evidence>
<proteinExistence type="predicted"/>
<evidence type="ECO:0000256" key="2">
    <source>
        <dbReference type="SAM" id="MobiDB-lite"/>
    </source>
</evidence>
<dbReference type="PROSITE" id="PS51387">
    <property type="entry name" value="FAD_PCMH"/>
    <property type="match status" value="1"/>
</dbReference>
<keyword evidence="1" id="KW-0560">Oxidoreductase</keyword>
<dbReference type="Gene3D" id="3.30.465.10">
    <property type="match status" value="1"/>
</dbReference>
<sequence>MPPRTTEPDLNAPPLEWTPRSSLAPPERVVHIASEAHAREVLANSRDSPVAMLGGGFSRARILRADSGLLLDVTGMAGLVRLDASTATFGAGTRLETVHDLLRSIGRRMDCSPGVIAAQTLAGAVGTGTHGQGLRQSTLGDALEAVRFVDGTGAVRVLRHSDPEFGALRLHLGRFGVLTELTIRTVPWSAYTCEKLAVTEAELAVGFPRWNEQYPFCKAWWFPDTGMAHVWRVRDASAAEQERLRRNDNRPVPLTGADHHLNAAVRATMAAMRRQLHSTDPRRDHFLTVTRFMDFHDVTGDLYDLLCKGIPVQQVNLEVALPLERFHRVQRVLREWFDERHPELHYPVILRATGPSKAWLSPAYGGSACHFGFVVYRATDGSIPGAAMRSVREAEELLAAEGGRPHWGKHFTPRLYDFPRLFPRWDDFLDAAGDADPGGRFGNAFLRGLLWRRVAG</sequence>
<evidence type="ECO:0000256" key="1">
    <source>
        <dbReference type="ARBA" id="ARBA00023002"/>
    </source>
</evidence>
<dbReference type="InterPro" id="IPR010031">
    <property type="entry name" value="FAD_lactone_oxidase-like"/>
</dbReference>
<feature type="region of interest" description="Disordered" evidence="2">
    <location>
        <begin position="1"/>
        <end position="23"/>
    </location>
</feature>
<dbReference type="Proteomes" id="UP000033393">
    <property type="component" value="Unassembled WGS sequence"/>
</dbReference>
<reference evidence="4 5" key="1">
    <citation type="submission" date="2015-02" db="EMBL/GenBank/DDBJ databases">
        <authorList>
            <person name="Ju K.-S."/>
            <person name="Doroghazi J.R."/>
            <person name="Metcalf W."/>
        </authorList>
    </citation>
    <scope>NUCLEOTIDE SEQUENCE [LARGE SCALE GENOMIC DNA]</scope>
    <source>
        <strain evidence="4 5">NRRL B-16140</strain>
    </source>
</reference>
<dbReference type="InterPro" id="IPR036318">
    <property type="entry name" value="FAD-bd_PCMH-like_sf"/>
</dbReference>
<feature type="domain" description="FAD-binding PCMH-type" evidence="3">
    <location>
        <begin position="22"/>
        <end position="188"/>
    </location>
</feature>
<dbReference type="PANTHER" id="PTHR43762">
    <property type="entry name" value="L-GULONOLACTONE OXIDASE"/>
    <property type="match status" value="1"/>
</dbReference>
<dbReference type="InterPro" id="IPR016171">
    <property type="entry name" value="Vanillyl_alc_oxidase_C-sub2"/>
</dbReference>
<dbReference type="GO" id="GO:0071949">
    <property type="term" value="F:FAD binding"/>
    <property type="evidence" value="ECO:0007669"/>
    <property type="project" value="InterPro"/>
</dbReference>